<feature type="compositionally biased region" description="Basic and acidic residues" evidence="1">
    <location>
        <begin position="40"/>
        <end position="49"/>
    </location>
</feature>
<feature type="region of interest" description="Disordered" evidence="1">
    <location>
        <begin position="62"/>
        <end position="85"/>
    </location>
</feature>
<dbReference type="AlphaFoldDB" id="A0A8M1KPA9"/>
<proteinExistence type="predicted"/>
<feature type="region of interest" description="Disordered" evidence="1">
    <location>
        <begin position="151"/>
        <end position="275"/>
    </location>
</feature>
<evidence type="ECO:0000313" key="2">
    <source>
        <dbReference type="Proteomes" id="UP000515152"/>
    </source>
</evidence>
<feature type="compositionally biased region" description="Low complexity" evidence="1">
    <location>
        <begin position="257"/>
        <end position="270"/>
    </location>
</feature>
<dbReference type="Proteomes" id="UP000515152">
    <property type="component" value="Chromosome 8"/>
</dbReference>
<feature type="region of interest" description="Disordered" evidence="1">
    <location>
        <begin position="16"/>
        <end position="49"/>
    </location>
</feature>
<gene>
    <name evidence="3" type="primary">LOC122133097</name>
</gene>
<sequence length="380" mass="43099">MNLFCFSLEGSTDSLYRPAEHSNGSQDSGKLPSKPSSPRPLRESAKWRGSEPCIATVGVKEQSRTSSLKKAKRRSHIVEGRLSTANEALDIPDCSNVYWQASRQKEVWVQTKNGQNKVMDKDLLQARLLPEEDKVRQLTLERRERGQTIPMVNFEAWNPNREPSESRDVASEAEGEASESRGTLKKIQKLVRVKRVSQNSTEEGKALPDTSDKGPTTDVVLKEDSPVITCIGLGKKPERKPGKELTHPHQHQKHPHQQQQQQHPHQQQQQSRERCSVAMDTLELPWTPRLPQQHQWISPEISPLPWDSTYHTCQRPRPDPHLYSFDFTLPRGTTRERYESLVQELGRGRGGGSGCEQVTPQRVVHSLAHLEMTDTMVSLS</sequence>
<reference evidence="3" key="1">
    <citation type="submission" date="2025-08" db="UniProtKB">
        <authorList>
            <consortium name="RefSeq"/>
        </authorList>
    </citation>
    <scope>IDENTIFICATION</scope>
</reference>
<protein>
    <submittedName>
        <fullName evidence="3">Uncharacterized protein LOC122133097</fullName>
    </submittedName>
</protein>
<keyword evidence="2" id="KW-1185">Reference proteome</keyword>
<dbReference type="RefSeq" id="XP_042564440.1">
    <property type="nucleotide sequence ID" value="XM_042708506.1"/>
</dbReference>
<feature type="compositionally biased region" description="Basic and acidic residues" evidence="1">
    <location>
        <begin position="202"/>
        <end position="212"/>
    </location>
</feature>
<accession>A0A8M1KPA9</accession>
<dbReference type="KEGG" id="char:122133097"/>
<dbReference type="OrthoDB" id="10047268at2759"/>
<dbReference type="GeneID" id="122133097"/>
<name>A0A8M1KPA9_CLUHA</name>
<feature type="compositionally biased region" description="Basic residues" evidence="1">
    <location>
        <begin position="183"/>
        <end position="195"/>
    </location>
</feature>
<evidence type="ECO:0000313" key="3">
    <source>
        <dbReference type="RefSeq" id="XP_042564440.1"/>
    </source>
</evidence>
<evidence type="ECO:0000256" key="1">
    <source>
        <dbReference type="SAM" id="MobiDB-lite"/>
    </source>
</evidence>
<feature type="compositionally biased region" description="Basic and acidic residues" evidence="1">
    <location>
        <begin position="235"/>
        <end position="247"/>
    </location>
</feature>
<organism evidence="2 3">
    <name type="scientific">Clupea harengus</name>
    <name type="common">Atlantic herring</name>
    <dbReference type="NCBI Taxonomy" id="7950"/>
    <lineage>
        <taxon>Eukaryota</taxon>
        <taxon>Metazoa</taxon>
        <taxon>Chordata</taxon>
        <taxon>Craniata</taxon>
        <taxon>Vertebrata</taxon>
        <taxon>Euteleostomi</taxon>
        <taxon>Actinopterygii</taxon>
        <taxon>Neopterygii</taxon>
        <taxon>Teleostei</taxon>
        <taxon>Clupei</taxon>
        <taxon>Clupeiformes</taxon>
        <taxon>Clupeoidei</taxon>
        <taxon>Clupeidae</taxon>
        <taxon>Clupea</taxon>
    </lineage>
</organism>